<evidence type="ECO:0000256" key="1">
    <source>
        <dbReference type="ARBA" id="ARBA00010052"/>
    </source>
</evidence>
<dbReference type="FunCoup" id="A0A6P7FKA2">
    <property type="interactions" value="9"/>
</dbReference>
<dbReference type="Pfam" id="PF01223">
    <property type="entry name" value="Endonuclease_NS"/>
    <property type="match status" value="1"/>
</dbReference>
<accession>A0A6P7FKA2</accession>
<feature type="active site" description="Proton acceptor" evidence="4">
    <location>
        <position position="241"/>
    </location>
</feature>
<dbReference type="GO" id="GO:0006309">
    <property type="term" value="P:apoptotic DNA fragmentation"/>
    <property type="evidence" value="ECO:0007669"/>
    <property type="project" value="TreeGrafter"/>
</dbReference>
<evidence type="ECO:0000256" key="3">
    <source>
        <dbReference type="ARBA" id="ARBA00022759"/>
    </source>
</evidence>
<dbReference type="SUPFAM" id="SSF54060">
    <property type="entry name" value="His-Me finger endonucleases"/>
    <property type="match status" value="1"/>
</dbReference>
<feature type="transmembrane region" description="Helical" evidence="6">
    <location>
        <begin position="5"/>
        <end position="22"/>
    </location>
</feature>
<gene>
    <name evidence="8" type="primary">LOC114328842</name>
</gene>
<dbReference type="RefSeq" id="XP_028133595.1">
    <property type="nucleotide sequence ID" value="XM_028277794.1"/>
</dbReference>
<keyword evidence="3" id="KW-0378">Hydrolase</keyword>
<dbReference type="GO" id="GO:0004521">
    <property type="term" value="F:RNA endonuclease activity"/>
    <property type="evidence" value="ECO:0007669"/>
    <property type="project" value="TreeGrafter"/>
</dbReference>
<dbReference type="GO" id="GO:0046872">
    <property type="term" value="F:metal ion binding"/>
    <property type="evidence" value="ECO:0007669"/>
    <property type="project" value="UniProtKB-KW"/>
</dbReference>
<dbReference type="GO" id="GO:0005634">
    <property type="term" value="C:nucleus"/>
    <property type="evidence" value="ECO:0007669"/>
    <property type="project" value="TreeGrafter"/>
</dbReference>
<evidence type="ECO:0000256" key="2">
    <source>
        <dbReference type="ARBA" id="ARBA00022722"/>
    </source>
</evidence>
<keyword evidence="6" id="KW-0812">Transmembrane</keyword>
<keyword evidence="6" id="KW-0472">Membrane</keyword>
<keyword evidence="5" id="KW-0479">Metal-binding</keyword>
<dbReference type="GO" id="GO:0003676">
    <property type="term" value="F:nucleic acid binding"/>
    <property type="evidence" value="ECO:0007669"/>
    <property type="project" value="InterPro"/>
</dbReference>
<dbReference type="InterPro" id="IPR044925">
    <property type="entry name" value="His-Me_finger_sf"/>
</dbReference>
<evidence type="ECO:0000256" key="6">
    <source>
        <dbReference type="SAM" id="Phobius"/>
    </source>
</evidence>
<keyword evidence="6" id="KW-1133">Transmembrane helix</keyword>
<proteinExistence type="inferred from homology"/>
<dbReference type="GO" id="GO:0005743">
    <property type="term" value="C:mitochondrial inner membrane"/>
    <property type="evidence" value="ECO:0007669"/>
    <property type="project" value="TreeGrafter"/>
</dbReference>
<dbReference type="FunFam" id="3.40.570.10:FF:000007">
    <property type="entry name" value="Alkaline nuclease"/>
    <property type="match status" value="1"/>
</dbReference>
<dbReference type="InterPro" id="IPR044929">
    <property type="entry name" value="DNA/RNA_non-sp_Endonuclease_sf"/>
</dbReference>
<feature type="domain" description="DNA/RNA non-specific endonuclease/pyrophosphatase/phosphodiesterase" evidence="7">
    <location>
        <begin position="151"/>
        <end position="393"/>
    </location>
</feature>
<name>A0A6P7FKA2_DIAVI</name>
<dbReference type="InterPro" id="IPR001604">
    <property type="entry name" value="Endo_G_ENPP1-like_dom"/>
</dbReference>
<dbReference type="InterPro" id="IPR040255">
    <property type="entry name" value="Non-specific_endonuclease"/>
</dbReference>
<evidence type="ECO:0000256" key="4">
    <source>
        <dbReference type="PIRSR" id="PIRSR640255-1"/>
    </source>
</evidence>
<protein>
    <submittedName>
        <fullName evidence="8">Uncharacterized protein LOC114328842 isoform X1</fullName>
    </submittedName>
</protein>
<comment type="similarity">
    <text evidence="1">Belongs to the DNA/RNA non-specific endonuclease family.</text>
</comment>
<dbReference type="PANTHER" id="PTHR13966">
    <property type="entry name" value="ENDONUCLEASE RELATED"/>
    <property type="match status" value="1"/>
</dbReference>
<organism evidence="8">
    <name type="scientific">Diabrotica virgifera virgifera</name>
    <name type="common">western corn rootworm</name>
    <dbReference type="NCBI Taxonomy" id="50390"/>
    <lineage>
        <taxon>Eukaryota</taxon>
        <taxon>Metazoa</taxon>
        <taxon>Ecdysozoa</taxon>
        <taxon>Arthropoda</taxon>
        <taxon>Hexapoda</taxon>
        <taxon>Insecta</taxon>
        <taxon>Pterygota</taxon>
        <taxon>Neoptera</taxon>
        <taxon>Endopterygota</taxon>
        <taxon>Coleoptera</taxon>
        <taxon>Polyphaga</taxon>
        <taxon>Cucujiformia</taxon>
        <taxon>Chrysomeloidea</taxon>
        <taxon>Chrysomelidae</taxon>
        <taxon>Galerucinae</taxon>
        <taxon>Diabroticina</taxon>
        <taxon>Diabroticites</taxon>
        <taxon>Diabrotica</taxon>
    </lineage>
</organism>
<evidence type="ECO:0000313" key="8">
    <source>
        <dbReference type="RefSeq" id="XP_028133595.1"/>
    </source>
</evidence>
<evidence type="ECO:0000259" key="7">
    <source>
        <dbReference type="SMART" id="SM00892"/>
    </source>
</evidence>
<evidence type="ECO:0000256" key="5">
    <source>
        <dbReference type="PIRSR" id="PIRSR640255-2"/>
    </source>
</evidence>
<reference evidence="8" key="1">
    <citation type="submission" date="2025-08" db="UniProtKB">
        <authorList>
            <consortium name="RefSeq"/>
        </authorList>
    </citation>
    <scope>IDENTIFICATION</scope>
    <source>
        <tissue evidence="8">Whole insect</tissue>
    </source>
</reference>
<sequence>MHKSIVYFYLVLKLSFFVSLYVKSVHCITSIGCRISIANDTNEKFVPVLLKTGPAGFDLAVSQNSTINLKRGEHIAFYCPKKNYLKLTNASLEHGRCLTGNSLNIKGNRFDFPNILCKNQVVGELQKTEDTCGNKNGRLFNIGYQITPEDFVTLIKVCYDEYLALPLYAVHTIFGKEIEHATKFANRTQFSTEGIPRDVAAEVTYRGGRRDQKAKISNLLGGTEFGECYINNQSSYLARGHLAPDQDFLFASGQLSTYFYINTCPQWQSINGGNWVRLEAAIRRNAANYQHNFTIITGTHEIMELPNVNSELTRIFLAPKNRYPVPRFVWKIVVDDETKNGIAFVNINNPFLTKMSENDMLCKNICKDYDWDYQYFNTSIYKGLIYCCDINELRYVVNTIPYIAVRGVLKRKKYKF</sequence>
<keyword evidence="2" id="KW-0540">Nuclease</keyword>
<dbReference type="PANTHER" id="PTHR13966:SF17">
    <property type="entry name" value="ENDONUCLEASE-RELATED"/>
    <property type="match status" value="1"/>
</dbReference>
<dbReference type="SMART" id="SM00892">
    <property type="entry name" value="Endonuclease_NS"/>
    <property type="match status" value="1"/>
</dbReference>
<dbReference type="InParanoid" id="A0A6P7FKA2"/>
<dbReference type="Gene3D" id="3.40.570.10">
    <property type="entry name" value="Extracellular Endonuclease, subunit A"/>
    <property type="match status" value="1"/>
</dbReference>
<feature type="binding site" evidence="5">
    <location>
        <position position="271"/>
    </location>
    <ligand>
        <name>Mg(2+)</name>
        <dbReference type="ChEBI" id="CHEBI:18420"/>
        <note>catalytic</note>
    </ligand>
</feature>
<keyword evidence="3" id="KW-0255">Endonuclease</keyword>
<dbReference type="OrthoDB" id="8194122at2759"/>
<dbReference type="AlphaFoldDB" id="A0A6P7FKA2"/>
<dbReference type="GO" id="GO:0000014">
    <property type="term" value="F:single-stranded DNA endodeoxyribonuclease activity"/>
    <property type="evidence" value="ECO:0007669"/>
    <property type="project" value="TreeGrafter"/>
</dbReference>